<proteinExistence type="predicted"/>
<evidence type="ECO:0000313" key="1">
    <source>
        <dbReference type="EMBL" id="WNZ24812.1"/>
    </source>
</evidence>
<accession>A0AA97ALM2</accession>
<dbReference type="AlphaFoldDB" id="A0AA97ALM2"/>
<gene>
    <name evidence="1" type="ORF">HJG54_19490</name>
</gene>
<sequence>MSEIVLEVEGEGAVAATEELLQTPGIAGSWEPATEEPQRDGVLATIATIVGITVGVVELAEKIYHWYQKRRQQPDPTQRIERAIVKWPIGY</sequence>
<protein>
    <submittedName>
        <fullName evidence="1">Uncharacterized protein</fullName>
    </submittedName>
</protein>
<dbReference type="RefSeq" id="WP_316430789.1">
    <property type="nucleotide sequence ID" value="NZ_CP053586.1"/>
</dbReference>
<reference evidence="1" key="1">
    <citation type="submission" date="2020-05" db="EMBL/GenBank/DDBJ databases">
        <authorList>
            <person name="Zhu T."/>
            <person name="Keshari N."/>
            <person name="Lu X."/>
        </authorList>
    </citation>
    <scope>NUCLEOTIDE SEQUENCE</scope>
    <source>
        <strain evidence="1">NK1-12</strain>
    </source>
</reference>
<name>A0AA97ALM2_9CYAN</name>
<organism evidence="1">
    <name type="scientific">Leptolyngbya sp. NK1-12</name>
    <dbReference type="NCBI Taxonomy" id="2547451"/>
    <lineage>
        <taxon>Bacteria</taxon>
        <taxon>Bacillati</taxon>
        <taxon>Cyanobacteriota</taxon>
        <taxon>Cyanophyceae</taxon>
        <taxon>Leptolyngbyales</taxon>
        <taxon>Leptolyngbyaceae</taxon>
        <taxon>Leptolyngbya group</taxon>
        <taxon>Leptolyngbya</taxon>
    </lineage>
</organism>
<dbReference type="EMBL" id="CP053586">
    <property type="protein sequence ID" value="WNZ24812.1"/>
    <property type="molecule type" value="Genomic_DNA"/>
</dbReference>